<keyword evidence="1 2" id="KW-0963">Cytoplasm</keyword>
<comment type="similarity">
    <text evidence="2">Belongs to the SpxH family.</text>
</comment>
<keyword evidence="4" id="KW-1185">Reference proteome</keyword>
<reference evidence="3 4" key="1">
    <citation type="submission" date="2018-07" db="EMBL/GenBank/DDBJ databases">
        <title>Lottiidibacillus patelloidae gen. nov., sp. nov., isolated from the intestinal tract of a marine limpet and the reclassification of B. taeanensis BH030017T, B. algicola KMM 3737T and B. hwajinpoensis SW-72T as genus Lottiidibacillus.</title>
        <authorList>
            <person name="Liu R."/>
            <person name="Huang Z."/>
        </authorList>
    </citation>
    <scope>NUCLEOTIDE SEQUENCE [LARGE SCALE GENOMIC DNA]</scope>
    <source>
        <strain evidence="3 4">BH030017</strain>
    </source>
</reference>
<sequence length="289" mass="33402">MPEPSNISQHCSSKKPIEIYTFIDPLCPECWALEPIVKKLQAEYGHYIKFIYLIGSKLDHLNTFKKKNLGIHRCEDVAIKWEKTANRTGMSCNGDLWHEDPISTPYIASIAIKAAELQGKKAGVRFLRKMREFLFLAKQNITREPVIMECAKEAGLDLKEFQKDLHSEGALRAFQCDLKISCEMEVEELPTLVFFNERVEDEGLKVTGNYAYNVYVSILTEMLGEAPKTEEPPPIEEFLKNYKFVATKEISVVYDVTCTEVEREMKKLVLKQKVERVPVKYGTFWRYIE</sequence>
<protein>
    <recommendedName>
        <fullName evidence="2">ClpXP adapter protein SpxH</fullName>
    </recommendedName>
</protein>
<dbReference type="Pfam" id="PF13743">
    <property type="entry name" value="Thioredoxin_5"/>
    <property type="match status" value="1"/>
</dbReference>
<comment type="subunit">
    <text evidence="2">Interacts with Spx.</text>
</comment>
<dbReference type="EMBL" id="QOCW01000007">
    <property type="protein sequence ID" value="RBW70023.1"/>
    <property type="molecule type" value="Genomic_DNA"/>
</dbReference>
<dbReference type="InterPro" id="IPR046404">
    <property type="entry name" value="Adapter_SpxH"/>
</dbReference>
<evidence type="ECO:0000313" key="4">
    <source>
        <dbReference type="Proteomes" id="UP000253314"/>
    </source>
</evidence>
<evidence type="ECO:0000313" key="3">
    <source>
        <dbReference type="EMBL" id="RBW70023.1"/>
    </source>
</evidence>
<dbReference type="Proteomes" id="UP000253314">
    <property type="component" value="Unassembled WGS sequence"/>
</dbReference>
<evidence type="ECO:0000256" key="2">
    <source>
        <dbReference type="HAMAP-Rule" id="MF_02245"/>
    </source>
</evidence>
<dbReference type="Gene3D" id="3.40.30.10">
    <property type="entry name" value="Glutaredoxin"/>
    <property type="match status" value="1"/>
</dbReference>
<dbReference type="PANTHER" id="PTHR13887">
    <property type="entry name" value="GLUTATHIONE S-TRANSFERASE KAPPA"/>
    <property type="match status" value="1"/>
</dbReference>
<dbReference type="GO" id="GO:0005737">
    <property type="term" value="C:cytoplasm"/>
    <property type="evidence" value="ECO:0007669"/>
    <property type="project" value="UniProtKB-SubCell"/>
</dbReference>
<comment type="caution">
    <text evidence="3">The sequence shown here is derived from an EMBL/GenBank/DDBJ whole genome shotgun (WGS) entry which is preliminary data.</text>
</comment>
<accession>A0A366Y0T3</accession>
<comment type="function">
    <text evidence="2">Adapter protein required for efficient degradation of Spx by ClpXP under non-stress conditions. Interaction with Spx stabilizes Spx and exposes the C-terminus of Spx for recognition and proteolysis by ClpXP.</text>
</comment>
<dbReference type="InterPro" id="IPR036249">
    <property type="entry name" value="Thioredoxin-like_sf"/>
</dbReference>
<gene>
    <name evidence="2" type="primary">spxH</name>
    <name evidence="3" type="ORF">DS031_08805</name>
</gene>
<dbReference type="OrthoDB" id="9813770at2"/>
<proteinExistence type="inferred from homology"/>
<name>A0A366Y0T3_9BACI</name>
<evidence type="ECO:0000256" key="1">
    <source>
        <dbReference type="ARBA" id="ARBA00022490"/>
    </source>
</evidence>
<comment type="subcellular location">
    <subcellularLocation>
        <location evidence="2">Cytoplasm</location>
    </subcellularLocation>
</comment>
<dbReference type="SUPFAM" id="SSF52833">
    <property type="entry name" value="Thioredoxin-like"/>
    <property type="match status" value="1"/>
</dbReference>
<dbReference type="AlphaFoldDB" id="A0A366Y0T3"/>
<dbReference type="Gene3D" id="1.10.472.60">
    <property type="entry name" value="putative protein disulfide isomerase domain"/>
    <property type="match status" value="1"/>
</dbReference>
<organism evidence="3 4">
    <name type="scientific">Bacillus taeanensis</name>
    <dbReference type="NCBI Taxonomy" id="273032"/>
    <lineage>
        <taxon>Bacteria</taxon>
        <taxon>Bacillati</taxon>
        <taxon>Bacillota</taxon>
        <taxon>Bacilli</taxon>
        <taxon>Bacillales</taxon>
        <taxon>Bacillaceae</taxon>
        <taxon>Bacillus</taxon>
    </lineage>
</organism>
<dbReference type="CDD" id="cd03025">
    <property type="entry name" value="DsbA_FrnE_like"/>
    <property type="match status" value="1"/>
</dbReference>
<dbReference type="HAMAP" id="MF_02245">
    <property type="entry name" value="Adapter_SpxH"/>
    <property type="match status" value="1"/>
</dbReference>
<dbReference type="PANTHER" id="PTHR13887:SF47">
    <property type="entry name" value="CLPXP ADAPTER PROTEIN SPXH"/>
    <property type="match status" value="1"/>
</dbReference>